<dbReference type="SMART" id="SM00283">
    <property type="entry name" value="MA"/>
    <property type="match status" value="1"/>
</dbReference>
<feature type="transmembrane region" description="Helical" evidence="6">
    <location>
        <begin position="20"/>
        <end position="41"/>
    </location>
</feature>
<keyword evidence="2 6" id="KW-1133">Transmembrane helix</keyword>
<dbReference type="EMBL" id="BOQN01000050">
    <property type="protein sequence ID" value="GIM91844.1"/>
    <property type="molecule type" value="Genomic_DNA"/>
</dbReference>
<comment type="caution">
    <text evidence="9">The sequence shown here is derived from an EMBL/GenBank/DDBJ whole genome shotgun (WGS) entry which is preliminary data.</text>
</comment>
<dbReference type="InterPro" id="IPR024478">
    <property type="entry name" value="HlyB_4HB_MCP"/>
</dbReference>
<sequence length="535" mass="54595">MRQTAQMAWFDNLRVGVKIGLALSLALLAGAVVAVAGMLALRTANANATAIYEENLKPAGALASAQGSFDDEVFNLTMMEIADTPSATEQRRTAVLAAADLVDSGLSGYEALGLEAAQQEPVTQLRNGLTALATVRDKQLIPAATGSDSGAFEDAYTAAAEPLVDQVNSAFDELTAFETASAATAAAQTRHSYDTSRVIMLSCLAAGILIAGGTGLMTVRKITVPLGEVNQSLARMADKDLTVTVTARSRDEVGTMAASLNLATTTMRDTVQTLGTASHSLAAAAEELSATSNQIAGSAEEASSQAAAVAAATEQIRSNVDTVSAGSEEMGASIREIAENANQAAQVAGQAVAMATSTNRTVTKLGESSAEIGDVIKLITAIAEQTNLLALNATIEAARAGDAGKGFAVVASEVKDLAQETAKATEDISNRVSAIQADTDTAITAIGEIGEIIGRISDFQTTIAAAVEEQTATTGEMNRGVGQAAAGVGEIATGVDTLASTAQLTTESVNDSQRAAAELARMSSDLQSLVGAFRV</sequence>
<dbReference type="Pfam" id="PF00672">
    <property type="entry name" value="HAMP"/>
    <property type="match status" value="1"/>
</dbReference>
<evidence type="ECO:0000256" key="3">
    <source>
        <dbReference type="ARBA" id="ARBA00023224"/>
    </source>
</evidence>
<keyword evidence="1 6" id="KW-0812">Transmembrane</keyword>
<keyword evidence="3 5" id="KW-0807">Transducer</keyword>
<comment type="similarity">
    <text evidence="4">Belongs to the methyl-accepting chemotaxis (MCP) protein family.</text>
</comment>
<name>A0A919TCV7_9ACTN</name>
<feature type="domain" description="Methyl-accepting transducer" evidence="7">
    <location>
        <begin position="284"/>
        <end position="513"/>
    </location>
</feature>
<keyword evidence="10" id="KW-1185">Reference proteome</keyword>
<evidence type="ECO:0000256" key="5">
    <source>
        <dbReference type="PROSITE-ProRule" id="PRU00284"/>
    </source>
</evidence>
<dbReference type="SMART" id="SM00304">
    <property type="entry name" value="HAMP"/>
    <property type="match status" value="1"/>
</dbReference>
<dbReference type="Pfam" id="PF00015">
    <property type="entry name" value="MCPsignal"/>
    <property type="match status" value="1"/>
</dbReference>
<dbReference type="GO" id="GO:0007165">
    <property type="term" value="P:signal transduction"/>
    <property type="evidence" value="ECO:0007669"/>
    <property type="project" value="UniProtKB-KW"/>
</dbReference>
<protein>
    <submittedName>
        <fullName evidence="9">Methyl-accepting chemotaxis protein</fullName>
    </submittedName>
</protein>
<evidence type="ECO:0000259" key="8">
    <source>
        <dbReference type="PROSITE" id="PS50885"/>
    </source>
</evidence>
<evidence type="ECO:0000256" key="4">
    <source>
        <dbReference type="ARBA" id="ARBA00029447"/>
    </source>
</evidence>
<dbReference type="Proteomes" id="UP000677082">
    <property type="component" value="Unassembled WGS sequence"/>
</dbReference>
<dbReference type="PROSITE" id="PS50111">
    <property type="entry name" value="CHEMOTAXIS_TRANSDUC_2"/>
    <property type="match status" value="1"/>
</dbReference>
<dbReference type="InterPro" id="IPR004089">
    <property type="entry name" value="MCPsignal_dom"/>
</dbReference>
<evidence type="ECO:0000256" key="2">
    <source>
        <dbReference type="ARBA" id="ARBA00022989"/>
    </source>
</evidence>
<reference evidence="9 10" key="1">
    <citation type="submission" date="2021-03" db="EMBL/GenBank/DDBJ databases">
        <title>Whole genome shotgun sequence of Actinoplanes toevensis NBRC 105298.</title>
        <authorList>
            <person name="Komaki H."/>
            <person name="Tamura T."/>
        </authorList>
    </citation>
    <scope>NUCLEOTIDE SEQUENCE [LARGE SCALE GENOMIC DNA]</scope>
    <source>
        <strain evidence="9 10">NBRC 105298</strain>
    </source>
</reference>
<gene>
    <name evidence="9" type="primary">mcp40H-26</name>
    <name evidence="9" type="ORF">Ato02nite_036370</name>
</gene>
<dbReference type="GO" id="GO:0016020">
    <property type="term" value="C:membrane"/>
    <property type="evidence" value="ECO:0007669"/>
    <property type="project" value="InterPro"/>
</dbReference>
<dbReference type="Gene3D" id="1.10.287.950">
    <property type="entry name" value="Methyl-accepting chemotaxis protein"/>
    <property type="match status" value="1"/>
</dbReference>
<accession>A0A919TCV7</accession>
<dbReference type="Pfam" id="PF12729">
    <property type="entry name" value="4HB_MCP_1"/>
    <property type="match status" value="1"/>
</dbReference>
<evidence type="ECO:0000256" key="6">
    <source>
        <dbReference type="SAM" id="Phobius"/>
    </source>
</evidence>
<dbReference type="CDD" id="cd06225">
    <property type="entry name" value="HAMP"/>
    <property type="match status" value="1"/>
</dbReference>
<dbReference type="InterPro" id="IPR003660">
    <property type="entry name" value="HAMP_dom"/>
</dbReference>
<dbReference type="PANTHER" id="PTHR32089:SF112">
    <property type="entry name" value="LYSOZYME-LIKE PROTEIN-RELATED"/>
    <property type="match status" value="1"/>
</dbReference>
<evidence type="ECO:0000313" key="10">
    <source>
        <dbReference type="Proteomes" id="UP000677082"/>
    </source>
</evidence>
<evidence type="ECO:0000259" key="7">
    <source>
        <dbReference type="PROSITE" id="PS50111"/>
    </source>
</evidence>
<dbReference type="PANTHER" id="PTHR32089">
    <property type="entry name" value="METHYL-ACCEPTING CHEMOTAXIS PROTEIN MCPB"/>
    <property type="match status" value="1"/>
</dbReference>
<evidence type="ECO:0000313" key="9">
    <source>
        <dbReference type="EMBL" id="GIM91844.1"/>
    </source>
</evidence>
<organism evidence="9 10">
    <name type="scientific">Paractinoplanes toevensis</name>
    <dbReference type="NCBI Taxonomy" id="571911"/>
    <lineage>
        <taxon>Bacteria</taxon>
        <taxon>Bacillati</taxon>
        <taxon>Actinomycetota</taxon>
        <taxon>Actinomycetes</taxon>
        <taxon>Micromonosporales</taxon>
        <taxon>Micromonosporaceae</taxon>
        <taxon>Paractinoplanes</taxon>
    </lineage>
</organism>
<proteinExistence type="inferred from homology"/>
<feature type="domain" description="HAMP" evidence="8">
    <location>
        <begin position="220"/>
        <end position="272"/>
    </location>
</feature>
<evidence type="ECO:0000256" key="1">
    <source>
        <dbReference type="ARBA" id="ARBA00022692"/>
    </source>
</evidence>
<keyword evidence="6" id="KW-0472">Membrane</keyword>
<dbReference type="SUPFAM" id="SSF58104">
    <property type="entry name" value="Methyl-accepting chemotaxis protein (MCP) signaling domain"/>
    <property type="match status" value="1"/>
</dbReference>
<dbReference type="AlphaFoldDB" id="A0A919TCV7"/>
<dbReference type="PROSITE" id="PS50885">
    <property type="entry name" value="HAMP"/>
    <property type="match status" value="1"/>
</dbReference>